<dbReference type="InterPro" id="IPR013324">
    <property type="entry name" value="RNA_pol_sigma_r3/r4-like"/>
</dbReference>
<name>A0ABM9HAD5_9BACT</name>
<evidence type="ECO:0000259" key="6">
    <source>
        <dbReference type="Pfam" id="PF08281"/>
    </source>
</evidence>
<dbReference type="EMBL" id="OX336137">
    <property type="protein sequence ID" value="CAI2717108.1"/>
    <property type="molecule type" value="Genomic_DNA"/>
</dbReference>
<dbReference type="Pfam" id="PF08281">
    <property type="entry name" value="Sigma70_r4_2"/>
    <property type="match status" value="1"/>
</dbReference>
<dbReference type="PANTHER" id="PTHR43133">
    <property type="entry name" value="RNA POLYMERASE ECF-TYPE SIGMA FACTO"/>
    <property type="match status" value="1"/>
</dbReference>
<evidence type="ECO:0000256" key="4">
    <source>
        <dbReference type="ARBA" id="ARBA00023163"/>
    </source>
</evidence>
<dbReference type="InterPro" id="IPR007627">
    <property type="entry name" value="RNA_pol_sigma70_r2"/>
</dbReference>
<dbReference type="Proteomes" id="UP001157733">
    <property type="component" value="Chromosome"/>
</dbReference>
<gene>
    <name evidence="7" type="ORF">NSPWAT_0249</name>
</gene>
<comment type="similarity">
    <text evidence="1">Belongs to the sigma-70 factor family. ECF subfamily.</text>
</comment>
<keyword evidence="2" id="KW-0805">Transcription regulation</keyword>
<organism evidence="7 8">
    <name type="scientific">Nitrospina watsonii</name>
    <dbReference type="NCBI Taxonomy" id="1323948"/>
    <lineage>
        <taxon>Bacteria</taxon>
        <taxon>Pseudomonadati</taxon>
        <taxon>Nitrospinota/Tectimicrobiota group</taxon>
        <taxon>Nitrospinota</taxon>
        <taxon>Nitrospinia</taxon>
        <taxon>Nitrospinales</taxon>
        <taxon>Nitrospinaceae</taxon>
        <taxon>Nitrospina</taxon>
    </lineage>
</organism>
<dbReference type="Pfam" id="PF04542">
    <property type="entry name" value="Sigma70_r2"/>
    <property type="match status" value="1"/>
</dbReference>
<reference evidence="7 8" key="1">
    <citation type="submission" date="2022-09" db="EMBL/GenBank/DDBJ databases">
        <authorList>
            <person name="Kop L."/>
        </authorList>
    </citation>
    <scope>NUCLEOTIDE SEQUENCE [LARGE SCALE GENOMIC DNA]</scope>
    <source>
        <strain evidence="7 8">347</strain>
    </source>
</reference>
<protein>
    <submittedName>
        <fullName evidence="7">Uncharacterized protein</fullName>
    </submittedName>
</protein>
<feature type="domain" description="RNA polymerase sigma factor 70 region 4 type 2" evidence="6">
    <location>
        <begin position="118"/>
        <end position="169"/>
    </location>
</feature>
<evidence type="ECO:0000256" key="3">
    <source>
        <dbReference type="ARBA" id="ARBA00023082"/>
    </source>
</evidence>
<dbReference type="SUPFAM" id="SSF88946">
    <property type="entry name" value="Sigma2 domain of RNA polymerase sigma factors"/>
    <property type="match status" value="1"/>
</dbReference>
<evidence type="ECO:0000256" key="1">
    <source>
        <dbReference type="ARBA" id="ARBA00010641"/>
    </source>
</evidence>
<keyword evidence="3" id="KW-0731">Sigma factor</keyword>
<evidence type="ECO:0000313" key="7">
    <source>
        <dbReference type="EMBL" id="CAI2717108.1"/>
    </source>
</evidence>
<dbReference type="InterPro" id="IPR013249">
    <property type="entry name" value="RNA_pol_sigma70_r4_t2"/>
</dbReference>
<dbReference type="PANTHER" id="PTHR43133:SF63">
    <property type="entry name" value="RNA POLYMERASE SIGMA FACTOR FECI-RELATED"/>
    <property type="match status" value="1"/>
</dbReference>
<keyword evidence="8" id="KW-1185">Reference proteome</keyword>
<evidence type="ECO:0000259" key="5">
    <source>
        <dbReference type="Pfam" id="PF04542"/>
    </source>
</evidence>
<evidence type="ECO:0000313" key="8">
    <source>
        <dbReference type="Proteomes" id="UP001157733"/>
    </source>
</evidence>
<dbReference type="InterPro" id="IPR013325">
    <property type="entry name" value="RNA_pol_sigma_r2"/>
</dbReference>
<feature type="domain" description="RNA polymerase sigma-70 region 2" evidence="5">
    <location>
        <begin position="22"/>
        <end position="85"/>
    </location>
</feature>
<dbReference type="NCBIfam" id="TIGR02937">
    <property type="entry name" value="sigma70-ECF"/>
    <property type="match status" value="1"/>
</dbReference>
<dbReference type="Gene3D" id="1.10.1740.10">
    <property type="match status" value="1"/>
</dbReference>
<dbReference type="SUPFAM" id="SSF88659">
    <property type="entry name" value="Sigma3 and sigma4 domains of RNA polymerase sigma factors"/>
    <property type="match status" value="1"/>
</dbReference>
<dbReference type="InterPro" id="IPR036388">
    <property type="entry name" value="WH-like_DNA-bd_sf"/>
</dbReference>
<dbReference type="InterPro" id="IPR014284">
    <property type="entry name" value="RNA_pol_sigma-70_dom"/>
</dbReference>
<dbReference type="Gene3D" id="1.10.10.10">
    <property type="entry name" value="Winged helix-like DNA-binding domain superfamily/Winged helix DNA-binding domain"/>
    <property type="match status" value="1"/>
</dbReference>
<proteinExistence type="inferred from homology"/>
<dbReference type="InterPro" id="IPR039425">
    <property type="entry name" value="RNA_pol_sigma-70-like"/>
</dbReference>
<accession>A0ABM9HAD5</accession>
<keyword evidence="4" id="KW-0804">Transcription</keyword>
<sequence length="186" mass="21683">MDRMGLQSDHMNHSALLNAYYEYEADLLRFLSHRLKCGFAAKDLVQEVYLRLLKIKNPTGIENRKAYLFRIASNLATDHIRVEARRAELLRECRDVLIRSENKVTPEREALARWELKLYQKAVQELPPLSRKIFYLNRFAGKPQRAIAKEVGVSVTTVEKHIRRVLDHLAATRDRLETQRKSKSGV</sequence>
<evidence type="ECO:0000256" key="2">
    <source>
        <dbReference type="ARBA" id="ARBA00023015"/>
    </source>
</evidence>